<accession>A0A6J4J696</accession>
<dbReference type="InterPro" id="IPR019251">
    <property type="entry name" value="DUF2231_TM"/>
</dbReference>
<organism evidence="3">
    <name type="scientific">uncultured Acidimicrobiales bacterium</name>
    <dbReference type="NCBI Taxonomy" id="310071"/>
    <lineage>
        <taxon>Bacteria</taxon>
        <taxon>Bacillati</taxon>
        <taxon>Actinomycetota</taxon>
        <taxon>Acidimicrobiia</taxon>
        <taxon>Acidimicrobiales</taxon>
        <taxon>environmental samples</taxon>
    </lineage>
</organism>
<feature type="transmembrane region" description="Helical" evidence="1">
    <location>
        <begin position="117"/>
        <end position="135"/>
    </location>
</feature>
<evidence type="ECO:0000256" key="1">
    <source>
        <dbReference type="SAM" id="Phobius"/>
    </source>
</evidence>
<reference evidence="3" key="1">
    <citation type="submission" date="2020-02" db="EMBL/GenBank/DDBJ databases">
        <authorList>
            <person name="Meier V. D."/>
        </authorList>
    </citation>
    <scope>NUCLEOTIDE SEQUENCE</scope>
    <source>
        <strain evidence="3">AVDCRST_MAG50</strain>
    </source>
</reference>
<feature type="transmembrane region" description="Helical" evidence="1">
    <location>
        <begin position="88"/>
        <end position="105"/>
    </location>
</feature>
<sequence length="190" mass="19908">MKRESQSTLYRLTEQVEQETKLDPVVHGLDRLLPASMREGPVRAALGGRWLGHALHPMLTDVPIGTWTSASVLDLIGGRASRSASRRLIAVGIVAAIPTAVTGASDWTAASPTERRVGVVHAAANTVALALYIASWSARHRQRHGKGAALALTGAAVTAASGYLGGHLSLARDTALRSTSSAFDADDPTD</sequence>
<keyword evidence="1" id="KW-1133">Transmembrane helix</keyword>
<dbReference type="Pfam" id="PF09990">
    <property type="entry name" value="DUF2231"/>
    <property type="match status" value="1"/>
</dbReference>
<keyword evidence="1" id="KW-0472">Membrane</keyword>
<feature type="domain" description="DUF2231" evidence="2">
    <location>
        <begin position="52"/>
        <end position="169"/>
    </location>
</feature>
<name>A0A6J4J696_9ACTN</name>
<evidence type="ECO:0000313" key="3">
    <source>
        <dbReference type="EMBL" id="CAA9269557.1"/>
    </source>
</evidence>
<dbReference type="EMBL" id="CADCTF010000156">
    <property type="protein sequence ID" value="CAA9269557.1"/>
    <property type="molecule type" value="Genomic_DNA"/>
</dbReference>
<feature type="transmembrane region" description="Helical" evidence="1">
    <location>
        <begin position="147"/>
        <end position="166"/>
    </location>
</feature>
<proteinExistence type="predicted"/>
<dbReference type="AlphaFoldDB" id="A0A6J4J696"/>
<protein>
    <submittedName>
        <fullName evidence="3">Ferredoxin, 2Fe-2S</fullName>
    </submittedName>
</protein>
<evidence type="ECO:0000259" key="2">
    <source>
        <dbReference type="Pfam" id="PF09990"/>
    </source>
</evidence>
<keyword evidence="1" id="KW-0812">Transmembrane</keyword>
<gene>
    <name evidence="3" type="ORF">AVDCRST_MAG50-3400</name>
</gene>